<evidence type="ECO:0000256" key="1">
    <source>
        <dbReference type="SAM" id="MobiDB-lite"/>
    </source>
</evidence>
<dbReference type="EMBL" id="CACVKT020004176">
    <property type="protein sequence ID" value="CAC5388525.1"/>
    <property type="molecule type" value="Genomic_DNA"/>
</dbReference>
<dbReference type="Proteomes" id="UP000507470">
    <property type="component" value="Unassembled WGS sequence"/>
</dbReference>
<proteinExistence type="predicted"/>
<gene>
    <name evidence="2" type="ORF">MCOR_23781</name>
</gene>
<accession>A0A6J8BWW4</accession>
<feature type="compositionally biased region" description="Low complexity" evidence="1">
    <location>
        <begin position="85"/>
        <end position="96"/>
    </location>
</feature>
<protein>
    <submittedName>
        <fullName evidence="2">Uncharacterized protein</fullName>
    </submittedName>
</protein>
<sequence>MTTHQKNKQLHKPKLPTPPSNIKDRNQDDDNTETTENTLRDPTPPPSQPSNAYESKQGKVVSSDEESTLKSRVHVSSERPRTLWKSSSQRISSSAKSKSHKTSSARSRSPIETYGNVLSGKVKEKKIKIKSVLVRSDYKHQTRNTSALVFVVSVLRGHDD</sequence>
<reference evidence="2 3" key="1">
    <citation type="submission" date="2020-06" db="EMBL/GenBank/DDBJ databases">
        <authorList>
            <person name="Li R."/>
            <person name="Bekaert M."/>
        </authorList>
    </citation>
    <scope>NUCLEOTIDE SEQUENCE [LARGE SCALE GENOMIC DNA]</scope>
    <source>
        <strain evidence="3">wild</strain>
    </source>
</reference>
<organism evidence="2 3">
    <name type="scientific">Mytilus coruscus</name>
    <name type="common">Sea mussel</name>
    <dbReference type="NCBI Taxonomy" id="42192"/>
    <lineage>
        <taxon>Eukaryota</taxon>
        <taxon>Metazoa</taxon>
        <taxon>Spiralia</taxon>
        <taxon>Lophotrochozoa</taxon>
        <taxon>Mollusca</taxon>
        <taxon>Bivalvia</taxon>
        <taxon>Autobranchia</taxon>
        <taxon>Pteriomorphia</taxon>
        <taxon>Mytilida</taxon>
        <taxon>Mytiloidea</taxon>
        <taxon>Mytilidae</taxon>
        <taxon>Mytilinae</taxon>
        <taxon>Mytilus</taxon>
    </lineage>
</organism>
<dbReference type="AlphaFoldDB" id="A0A6J8BWW4"/>
<keyword evidence="3" id="KW-1185">Reference proteome</keyword>
<evidence type="ECO:0000313" key="3">
    <source>
        <dbReference type="Proteomes" id="UP000507470"/>
    </source>
</evidence>
<feature type="region of interest" description="Disordered" evidence="1">
    <location>
        <begin position="1"/>
        <end position="120"/>
    </location>
</feature>
<evidence type="ECO:0000313" key="2">
    <source>
        <dbReference type="EMBL" id="CAC5388525.1"/>
    </source>
</evidence>
<feature type="compositionally biased region" description="Basic residues" evidence="1">
    <location>
        <begin position="1"/>
        <end position="14"/>
    </location>
</feature>
<name>A0A6J8BWW4_MYTCO</name>